<dbReference type="InterPro" id="IPR000577">
    <property type="entry name" value="Carb_kinase_FGGY"/>
</dbReference>
<keyword evidence="2" id="KW-0547">Nucleotide-binding</keyword>
<proteinExistence type="inferred from homology"/>
<sequence>MSTEYLLGIDMGTGSARAGIFDATGKQYGFGSGEWATTHPHSGWAEQDPEAWWAAIVAAVQDAVKLSGVDPQAIKAVSMDATSSTVVFLDDQDRTVRPALLWMDVRAVEEADQIRATGDAALKYCGEGPVSAEWGLPKAMWVKKHEPEVFERVAIICDETDWLVNKLSGEWTMSVAHAAGKYFYDGDAGGWPTSLYRAVDAMDILERYPSHVAQVCEVVGQILPQVAEELGLSPSTLVVEGGIDAYVGAVGLGVAEPGKLALITGSSHVITGQLASPLYSRGLWGSFTDATVPGYYTIDGGQTSTGSIIDWFRRNLAAQSQAKAVQTGRNVLDILTEEAAKIPIGSDGLVMLDHFQGNRAPYFDGRSRGIFWGMTLAHTEAHLFRAAMEGICFGTENIVQIMREQQVPLDAMVVSGGATRNRLWLQMHADVHNLPLMLPAVTEGPVLGSAMMAAVGAGLHHDLPTASREMTRTAEVIEPDAEAHEQYRFNFEAYRDTYPAMQELMTRMTRHQTRA</sequence>
<evidence type="ECO:0000313" key="10">
    <source>
        <dbReference type="EMBL" id="MFD1890568.1"/>
    </source>
</evidence>
<dbReference type="CDD" id="cd07781">
    <property type="entry name" value="ASKHA_NBD_FGGY_L-RBK"/>
    <property type="match status" value="1"/>
</dbReference>
<feature type="domain" description="Carbohydrate kinase FGGY N-terminal" evidence="8">
    <location>
        <begin position="5"/>
        <end position="251"/>
    </location>
</feature>
<dbReference type="InterPro" id="IPR005929">
    <property type="entry name" value="Ribulokinase"/>
</dbReference>
<dbReference type="InterPro" id="IPR018485">
    <property type="entry name" value="FGGY_C"/>
</dbReference>
<evidence type="ECO:0000256" key="2">
    <source>
        <dbReference type="ARBA" id="ARBA00022741"/>
    </source>
</evidence>
<dbReference type="EMBL" id="JBHUFZ010000023">
    <property type="protein sequence ID" value="MFD1890568.1"/>
    <property type="molecule type" value="Genomic_DNA"/>
</dbReference>
<dbReference type="Pfam" id="PF00370">
    <property type="entry name" value="FGGY_N"/>
    <property type="match status" value="1"/>
</dbReference>
<keyword evidence="6" id="KW-0119">Carbohydrate metabolism</keyword>
<dbReference type="InterPro" id="IPR043129">
    <property type="entry name" value="ATPase_NBD"/>
</dbReference>
<keyword evidence="5" id="KW-0054">Arabinose catabolism</keyword>
<evidence type="ECO:0000256" key="4">
    <source>
        <dbReference type="ARBA" id="ARBA00022840"/>
    </source>
</evidence>
<evidence type="ECO:0000256" key="6">
    <source>
        <dbReference type="ARBA" id="ARBA00023277"/>
    </source>
</evidence>
<gene>
    <name evidence="10" type="ORF">ACFSCS_10320</name>
</gene>
<keyword evidence="3 7" id="KW-0418">Kinase</keyword>
<organism evidence="10 11">
    <name type="scientific">Luteococcus peritonei</name>
    <dbReference type="NCBI Taxonomy" id="88874"/>
    <lineage>
        <taxon>Bacteria</taxon>
        <taxon>Bacillati</taxon>
        <taxon>Actinomycetota</taxon>
        <taxon>Actinomycetes</taxon>
        <taxon>Propionibacteriales</taxon>
        <taxon>Propionibacteriaceae</taxon>
        <taxon>Luteococcus</taxon>
    </lineage>
</organism>
<evidence type="ECO:0000259" key="9">
    <source>
        <dbReference type="Pfam" id="PF02782"/>
    </source>
</evidence>
<dbReference type="Proteomes" id="UP001597326">
    <property type="component" value="Unassembled WGS sequence"/>
</dbReference>
<dbReference type="RefSeq" id="WP_343873749.1">
    <property type="nucleotide sequence ID" value="NZ_BAAAIX010000020.1"/>
</dbReference>
<name>A0ABW4RYR4_9ACTN</name>
<keyword evidence="1 7" id="KW-0808">Transferase</keyword>
<keyword evidence="4" id="KW-0067">ATP-binding</keyword>
<dbReference type="SUPFAM" id="SSF53067">
    <property type="entry name" value="Actin-like ATPase domain"/>
    <property type="match status" value="2"/>
</dbReference>
<evidence type="ECO:0000313" key="11">
    <source>
        <dbReference type="Proteomes" id="UP001597326"/>
    </source>
</evidence>
<dbReference type="PROSITE" id="PS00445">
    <property type="entry name" value="FGGY_KINASES_2"/>
    <property type="match status" value="1"/>
</dbReference>
<evidence type="ECO:0000256" key="3">
    <source>
        <dbReference type="ARBA" id="ARBA00022777"/>
    </source>
</evidence>
<evidence type="ECO:0000256" key="5">
    <source>
        <dbReference type="ARBA" id="ARBA00022935"/>
    </source>
</evidence>
<keyword evidence="11" id="KW-1185">Reference proteome</keyword>
<evidence type="ECO:0000256" key="1">
    <source>
        <dbReference type="ARBA" id="ARBA00022679"/>
    </source>
</evidence>
<comment type="similarity">
    <text evidence="7">Belongs to the FGGY kinase family.</text>
</comment>
<dbReference type="PANTHER" id="PTHR43435:SF4">
    <property type="entry name" value="FGGY CARBOHYDRATE KINASE DOMAIN-CONTAINING PROTEIN"/>
    <property type="match status" value="1"/>
</dbReference>
<dbReference type="Gene3D" id="3.30.420.40">
    <property type="match status" value="2"/>
</dbReference>
<evidence type="ECO:0000259" key="8">
    <source>
        <dbReference type="Pfam" id="PF00370"/>
    </source>
</evidence>
<reference evidence="11" key="1">
    <citation type="journal article" date="2019" name="Int. J. Syst. Evol. Microbiol.">
        <title>The Global Catalogue of Microorganisms (GCM) 10K type strain sequencing project: providing services to taxonomists for standard genome sequencing and annotation.</title>
        <authorList>
            <consortium name="The Broad Institute Genomics Platform"/>
            <consortium name="The Broad Institute Genome Sequencing Center for Infectious Disease"/>
            <person name="Wu L."/>
            <person name="Ma J."/>
        </authorList>
    </citation>
    <scope>NUCLEOTIDE SEQUENCE [LARGE SCALE GENOMIC DNA]</scope>
    <source>
        <strain evidence="11">CAIM 431</strain>
    </source>
</reference>
<dbReference type="Pfam" id="PF02782">
    <property type="entry name" value="FGGY_C"/>
    <property type="match status" value="1"/>
</dbReference>
<protein>
    <submittedName>
        <fullName evidence="10">Ribulokinase</fullName>
    </submittedName>
</protein>
<accession>A0ABW4RYR4</accession>
<feature type="domain" description="Carbohydrate kinase FGGY C-terminal" evidence="9">
    <location>
        <begin position="261"/>
        <end position="456"/>
    </location>
</feature>
<dbReference type="PANTHER" id="PTHR43435">
    <property type="entry name" value="RIBULOKINASE"/>
    <property type="match status" value="1"/>
</dbReference>
<dbReference type="InterPro" id="IPR018483">
    <property type="entry name" value="Carb_kinase_FGGY_CS"/>
</dbReference>
<comment type="caution">
    <text evidence="10">The sequence shown here is derived from an EMBL/GenBank/DDBJ whole genome shotgun (WGS) entry which is preliminary data.</text>
</comment>
<dbReference type="InterPro" id="IPR018484">
    <property type="entry name" value="FGGY_N"/>
</dbReference>
<dbReference type="PIRSF" id="PIRSF000538">
    <property type="entry name" value="GlpK"/>
    <property type="match status" value="1"/>
</dbReference>
<evidence type="ECO:0000256" key="7">
    <source>
        <dbReference type="RuleBase" id="RU003733"/>
    </source>
</evidence>